<evidence type="ECO:0008006" key="4">
    <source>
        <dbReference type="Google" id="ProtNLM"/>
    </source>
</evidence>
<feature type="compositionally biased region" description="Pro residues" evidence="1">
    <location>
        <begin position="58"/>
        <end position="69"/>
    </location>
</feature>
<proteinExistence type="predicted"/>
<dbReference type="RefSeq" id="XP_007724492.1">
    <property type="nucleotide sequence ID" value="XM_007726302.1"/>
</dbReference>
<dbReference type="OrthoDB" id="3189033at2759"/>
<name>W9YGV0_9EURO</name>
<reference evidence="2 3" key="1">
    <citation type="submission" date="2013-03" db="EMBL/GenBank/DDBJ databases">
        <title>The Genome Sequence of Capronia coronata CBS 617.96.</title>
        <authorList>
            <consortium name="The Broad Institute Genomics Platform"/>
            <person name="Cuomo C."/>
            <person name="de Hoog S."/>
            <person name="Gorbushina A."/>
            <person name="Walker B."/>
            <person name="Young S.K."/>
            <person name="Zeng Q."/>
            <person name="Gargeya S."/>
            <person name="Fitzgerald M."/>
            <person name="Haas B."/>
            <person name="Abouelleil A."/>
            <person name="Allen A.W."/>
            <person name="Alvarado L."/>
            <person name="Arachchi H.M."/>
            <person name="Berlin A.M."/>
            <person name="Chapman S.B."/>
            <person name="Gainer-Dewar J."/>
            <person name="Goldberg J."/>
            <person name="Griggs A."/>
            <person name="Gujja S."/>
            <person name="Hansen M."/>
            <person name="Howarth C."/>
            <person name="Imamovic A."/>
            <person name="Ireland A."/>
            <person name="Larimer J."/>
            <person name="McCowan C."/>
            <person name="Murphy C."/>
            <person name="Pearson M."/>
            <person name="Poon T.W."/>
            <person name="Priest M."/>
            <person name="Roberts A."/>
            <person name="Saif S."/>
            <person name="Shea T."/>
            <person name="Sisk P."/>
            <person name="Sykes S."/>
            <person name="Wortman J."/>
            <person name="Nusbaum C."/>
            <person name="Birren B."/>
        </authorList>
    </citation>
    <scope>NUCLEOTIDE SEQUENCE [LARGE SCALE GENOMIC DNA]</scope>
    <source>
        <strain evidence="2 3">CBS 617.96</strain>
    </source>
</reference>
<dbReference type="AlphaFoldDB" id="W9YGV0"/>
<evidence type="ECO:0000313" key="3">
    <source>
        <dbReference type="Proteomes" id="UP000019484"/>
    </source>
</evidence>
<dbReference type="Proteomes" id="UP000019484">
    <property type="component" value="Unassembled WGS sequence"/>
</dbReference>
<accession>W9YGV0</accession>
<sequence length="545" mass="60512">MAEQPQNYNYAPSAQDQNSAPPGNTIASTQPAASLSANMSSFGQQGQDQPQGAGNSYPVPPPPPPPPRPHQGQGTSSPIPLPVRPDTGPAPVEHAYEPPPPPLPQRPRGSLDVKGQNLLQQPQPHGDHLSEYAQQYPPSQPPAYTQQPSSYQPATTDQPPFQPNPQSQFQPGQPPFQSNLQSQFQPPPQRHKQTFADNDDPSNPIHYIRDPHKLIGYLVPFPQPDLPNVKPEDIPVRFMIYTPPPPPLQKPAEGQKEGKLHKVQRKWQEEVRSAKTSTAKTASWQGVKSKATKGISWAMNKTTSSNLDFLGRVSPAHSEDDGEDQQTQTHKTVGVDEMILVYPPSMPLNDQQMREEFVNTMLRTKSKAQRDTIIATGLMPVGYGIDILATFIWPFGGLGEIDTVWAYASFRGAKTARSVTKRLSSSTSGSGTGNHGQDDQLKLTFTHSARIEVLKRYLDAECHKVDAKLFPTYTSRPTETDVLEVIGWTPSDRGGADQEDKNWEDEQWEMAEVKDDLRSVFSKGAREWRKWCLLLEKNPEKAMKK</sequence>
<evidence type="ECO:0000313" key="2">
    <source>
        <dbReference type="EMBL" id="EXJ88486.1"/>
    </source>
</evidence>
<feature type="compositionally biased region" description="Polar residues" evidence="1">
    <location>
        <begin position="1"/>
        <end position="42"/>
    </location>
</feature>
<feature type="compositionally biased region" description="Low complexity" evidence="1">
    <location>
        <begin position="164"/>
        <end position="179"/>
    </location>
</feature>
<keyword evidence="3" id="KW-1185">Reference proteome</keyword>
<comment type="caution">
    <text evidence="2">The sequence shown here is derived from an EMBL/GenBank/DDBJ whole genome shotgun (WGS) entry which is preliminary data.</text>
</comment>
<dbReference type="EMBL" id="AMWN01000004">
    <property type="protein sequence ID" value="EXJ88486.1"/>
    <property type="molecule type" value="Genomic_DNA"/>
</dbReference>
<dbReference type="eggNOG" id="ENOG502QWCE">
    <property type="taxonomic scope" value="Eukaryota"/>
</dbReference>
<feature type="region of interest" description="Disordered" evidence="1">
    <location>
        <begin position="1"/>
        <end position="208"/>
    </location>
</feature>
<feature type="region of interest" description="Disordered" evidence="1">
    <location>
        <begin position="419"/>
        <end position="439"/>
    </location>
</feature>
<feature type="compositionally biased region" description="Low complexity" evidence="1">
    <location>
        <begin position="43"/>
        <end position="54"/>
    </location>
</feature>
<protein>
    <recommendedName>
        <fullName evidence="4">Secreted protein</fullName>
    </recommendedName>
</protein>
<feature type="compositionally biased region" description="Low complexity" evidence="1">
    <location>
        <begin position="132"/>
        <end position="153"/>
    </location>
</feature>
<gene>
    <name evidence="2" type="ORF">A1O1_05416</name>
</gene>
<dbReference type="GeneID" id="19160291"/>
<dbReference type="STRING" id="1182541.W9YGV0"/>
<organism evidence="2 3">
    <name type="scientific">Capronia coronata CBS 617.96</name>
    <dbReference type="NCBI Taxonomy" id="1182541"/>
    <lineage>
        <taxon>Eukaryota</taxon>
        <taxon>Fungi</taxon>
        <taxon>Dikarya</taxon>
        <taxon>Ascomycota</taxon>
        <taxon>Pezizomycotina</taxon>
        <taxon>Eurotiomycetes</taxon>
        <taxon>Chaetothyriomycetidae</taxon>
        <taxon>Chaetothyriales</taxon>
        <taxon>Herpotrichiellaceae</taxon>
        <taxon>Capronia</taxon>
    </lineage>
</organism>
<dbReference type="HOGENOM" id="CLU_022945_0_0_1"/>
<evidence type="ECO:0000256" key="1">
    <source>
        <dbReference type="SAM" id="MobiDB-lite"/>
    </source>
</evidence>